<name>A0A841SZ57_9BACL</name>
<evidence type="ECO:0000256" key="1">
    <source>
        <dbReference type="ARBA" id="ARBA00022729"/>
    </source>
</evidence>
<organism evidence="4 5">
    <name type="scientific">Cohnella thailandensis</name>
    <dbReference type="NCBI Taxonomy" id="557557"/>
    <lineage>
        <taxon>Bacteria</taxon>
        <taxon>Bacillati</taxon>
        <taxon>Bacillota</taxon>
        <taxon>Bacilli</taxon>
        <taxon>Bacillales</taxon>
        <taxon>Paenibacillaceae</taxon>
        <taxon>Cohnella</taxon>
    </lineage>
</organism>
<dbReference type="InterPro" id="IPR050490">
    <property type="entry name" value="Bact_solute-bd_prot1"/>
</dbReference>
<reference evidence="4 5" key="1">
    <citation type="submission" date="2020-08" db="EMBL/GenBank/DDBJ databases">
        <title>Cohnella phylogeny.</title>
        <authorList>
            <person name="Dunlap C."/>
        </authorList>
    </citation>
    <scope>NUCLEOTIDE SEQUENCE [LARGE SCALE GENOMIC DNA]</scope>
    <source>
        <strain evidence="4 5">DSM 25241</strain>
    </source>
</reference>
<feature type="compositionally biased region" description="Low complexity" evidence="2">
    <location>
        <begin position="41"/>
        <end position="52"/>
    </location>
</feature>
<dbReference type="PANTHER" id="PTHR43649">
    <property type="entry name" value="ARABINOSE-BINDING PROTEIN-RELATED"/>
    <property type="match status" value="1"/>
</dbReference>
<dbReference type="EMBL" id="JACJVQ010000020">
    <property type="protein sequence ID" value="MBB6637194.1"/>
    <property type="molecule type" value="Genomic_DNA"/>
</dbReference>
<dbReference type="PANTHER" id="PTHR43649:SF33">
    <property type="entry name" value="POLYGALACTURONAN_RHAMNOGALACTURONAN-BINDING PROTEIN YTCQ"/>
    <property type="match status" value="1"/>
</dbReference>
<proteinExistence type="predicted"/>
<keyword evidence="1 3" id="KW-0732">Signal</keyword>
<feature type="chain" id="PRO_5038511999" evidence="3">
    <location>
        <begin position="28"/>
        <end position="576"/>
    </location>
</feature>
<evidence type="ECO:0000313" key="4">
    <source>
        <dbReference type="EMBL" id="MBB6637194.1"/>
    </source>
</evidence>
<dbReference type="Proteomes" id="UP000535838">
    <property type="component" value="Unassembled WGS sequence"/>
</dbReference>
<dbReference type="Gene3D" id="3.40.190.10">
    <property type="entry name" value="Periplasmic binding protein-like II"/>
    <property type="match status" value="2"/>
</dbReference>
<sequence>MRRKLQIKFVIALTLSIAITMSGCSNNGNDGNPDRAGNHNAPSESMSPAASETNHSADRSPFGKYETPIAIQVGKSAGPTDKYPEGDSIENNIWTRFYKDELGIDVKIAWTALMGEQYDQKTKLAIASGNMPDLMTVNAQQLAQLVENDQIADLTDAVEQYASEFTNVLLNADGGMAMKAVTYNGKIMAIPSTGSMIDSSNVLWIRQDWLDKLGLQPPKTIADLKDIAEAFTTRDPNGNDKSDTFGLGITKDLWSITGTAGLEGFFNSYHAYPTIWVKDDSGNLAYGAVQPANKQALADLQEMYKAGWIDPEFGVKDGGRVSEDIGANKIGMLFGKMSTPFYFLATIMADPSIDWRPYPLPSIDATPASTQQDFPVQNYYVVRKGYEHPEAAVKMLNLAEEVTRTSDSEIHKRLKPKFDAALEKTEGFAAFPIIYGDLPTKNITAYLNIKKAMETKDESVLTTKEEKTSYEGLLDYINTKNPANVTYWLVFGPSGSQSVLNEYYSNKRYVGTEFYGAATPAMTTKQSTLNKLIVQEFTKIIVGNSSIDEFDRLVKDWNKIGGEQITKEVNDWKASR</sequence>
<feature type="region of interest" description="Disordered" evidence="2">
    <location>
        <begin position="28"/>
        <end position="62"/>
    </location>
</feature>
<evidence type="ECO:0000256" key="3">
    <source>
        <dbReference type="SAM" id="SignalP"/>
    </source>
</evidence>
<dbReference type="AlphaFoldDB" id="A0A841SZ57"/>
<accession>A0A841SZ57</accession>
<comment type="caution">
    <text evidence="4">The sequence shown here is derived from an EMBL/GenBank/DDBJ whole genome shotgun (WGS) entry which is preliminary data.</text>
</comment>
<dbReference type="RefSeq" id="WP_185122403.1">
    <property type="nucleotide sequence ID" value="NZ_JACJVQ010000020.1"/>
</dbReference>
<evidence type="ECO:0000256" key="2">
    <source>
        <dbReference type="SAM" id="MobiDB-lite"/>
    </source>
</evidence>
<dbReference type="CDD" id="cd13580">
    <property type="entry name" value="PBP2_AlgQ_like_1"/>
    <property type="match status" value="1"/>
</dbReference>
<evidence type="ECO:0000313" key="5">
    <source>
        <dbReference type="Proteomes" id="UP000535838"/>
    </source>
</evidence>
<keyword evidence="5" id="KW-1185">Reference proteome</keyword>
<dbReference type="SUPFAM" id="SSF53850">
    <property type="entry name" value="Periplasmic binding protein-like II"/>
    <property type="match status" value="1"/>
</dbReference>
<protein>
    <submittedName>
        <fullName evidence="4">Extracellular solute-binding protein</fullName>
    </submittedName>
</protein>
<gene>
    <name evidence="4" type="ORF">H7B67_23965</name>
</gene>
<feature type="signal peptide" evidence="3">
    <location>
        <begin position="1"/>
        <end position="27"/>
    </location>
</feature>
<dbReference type="PROSITE" id="PS51257">
    <property type="entry name" value="PROKAR_LIPOPROTEIN"/>
    <property type="match status" value="1"/>
</dbReference>